<gene>
    <name evidence="1" type="ORF">NUW58_g1460</name>
</gene>
<dbReference type="Proteomes" id="UP001143856">
    <property type="component" value="Unassembled WGS sequence"/>
</dbReference>
<evidence type="ECO:0000313" key="1">
    <source>
        <dbReference type="EMBL" id="KAJ2994794.1"/>
    </source>
</evidence>
<protein>
    <submittedName>
        <fullName evidence="1">Uncharacterized protein</fullName>
    </submittedName>
</protein>
<keyword evidence="2" id="KW-1185">Reference proteome</keyword>
<sequence length="275" mass="31076">MTSRPVASSGPVSYEPDVIRAARTLLFMANTGTNSHNHHRTIPKHLSLDIDIADENLLEYDSEGVESRSTKSTRTTYSLESSQVIPENTPEELTMNSSGRRARQSVATGRDAEGRDSIPTMPSTPQKNSYQRPSRTPSSRSARRGVRRRESMSDLPPEPSMKPSEGLKQQRAKVTDNTCRIATDVESLYNEWMEKAGGDHNKAAGFWFEKQEQKSQSLWPTLEKCEAFVEAMKKDGRMRRRMVVEEDEVGEYHPAQKPKLTPNDKHPQRSVRVTC</sequence>
<evidence type="ECO:0000313" key="2">
    <source>
        <dbReference type="Proteomes" id="UP001143856"/>
    </source>
</evidence>
<proteinExistence type="predicted"/>
<dbReference type="EMBL" id="JAPDGR010000157">
    <property type="protein sequence ID" value="KAJ2994794.1"/>
    <property type="molecule type" value="Genomic_DNA"/>
</dbReference>
<comment type="caution">
    <text evidence="1">The sequence shown here is derived from an EMBL/GenBank/DDBJ whole genome shotgun (WGS) entry which is preliminary data.</text>
</comment>
<name>A0ACC1PN29_9PEZI</name>
<organism evidence="1 2">
    <name type="scientific">Xylaria curta</name>
    <dbReference type="NCBI Taxonomy" id="42375"/>
    <lineage>
        <taxon>Eukaryota</taxon>
        <taxon>Fungi</taxon>
        <taxon>Dikarya</taxon>
        <taxon>Ascomycota</taxon>
        <taxon>Pezizomycotina</taxon>
        <taxon>Sordariomycetes</taxon>
        <taxon>Xylariomycetidae</taxon>
        <taxon>Xylariales</taxon>
        <taxon>Xylariaceae</taxon>
        <taxon>Xylaria</taxon>
    </lineage>
</organism>
<reference evidence="1" key="1">
    <citation type="submission" date="2022-10" db="EMBL/GenBank/DDBJ databases">
        <title>Genome Sequence of Xylaria curta.</title>
        <authorList>
            <person name="Buettner E."/>
        </authorList>
    </citation>
    <scope>NUCLEOTIDE SEQUENCE</scope>
    <source>
        <strain evidence="1">Babe10</strain>
    </source>
</reference>
<accession>A0ACC1PN29</accession>